<dbReference type="AlphaFoldDB" id="A0A1I7NHF2"/>
<organism evidence="3 4">
    <name type="scientific">Thermoflavifilum thermophilum</name>
    <dbReference type="NCBI Taxonomy" id="1393122"/>
    <lineage>
        <taxon>Bacteria</taxon>
        <taxon>Pseudomonadati</taxon>
        <taxon>Bacteroidota</taxon>
        <taxon>Chitinophagia</taxon>
        <taxon>Chitinophagales</taxon>
        <taxon>Chitinophagaceae</taxon>
        <taxon>Thermoflavifilum</taxon>
    </lineage>
</organism>
<dbReference type="InterPro" id="IPR003399">
    <property type="entry name" value="Mce/MlaD"/>
</dbReference>
<name>A0A1I7NHF2_9BACT</name>
<dbReference type="InterPro" id="IPR052336">
    <property type="entry name" value="MlaD_Phospholipid_Transporter"/>
</dbReference>
<sequence length="328" mass="36055">MKISNETKIGALTIVSVTLLIIGFNVLKGSNLFGSGRNLYVKYHDVQGLNISSPVVVNGLLVGRVTGMQLSPREPDVVIVKLNLNKNVRIPVNSTASIYSPDLLSPKSIRIDMGDAPQWLKNGDTLQSAPPSSLTGELTRQLSPLSLQLQHTLAEVDTVLLDVHALLSPATRQDLQASIASLKNTLAHLDEATAQTRQIIQQVNQFVAGLNSQKDTLHAILANTQQLTGQLAAVHWQQLTDQLNHSLNDLQQILDKINRGQGSLGALLNNPQLYHNLEQSTANLNRLLEDLRLNPHRYVHFSIFGGRQKIQPLTPDTIYMITPSSDHR</sequence>
<evidence type="ECO:0000259" key="2">
    <source>
        <dbReference type="Pfam" id="PF02470"/>
    </source>
</evidence>
<dbReference type="STRING" id="1393122.SAMN05660895_1897"/>
<proteinExistence type="predicted"/>
<dbReference type="PANTHER" id="PTHR33371">
    <property type="entry name" value="INTERMEMBRANE PHOSPHOLIPID TRANSPORT SYSTEM BINDING PROTEIN MLAD-RELATED"/>
    <property type="match status" value="1"/>
</dbReference>
<keyword evidence="4" id="KW-1185">Reference proteome</keyword>
<dbReference type="RefSeq" id="WP_177224182.1">
    <property type="nucleotide sequence ID" value="NZ_FPCJ01000001.1"/>
</dbReference>
<protein>
    <submittedName>
        <fullName evidence="3">Phospholipid/cholesterol/gamma-HCH transport system substrate-binding protein</fullName>
    </submittedName>
</protein>
<dbReference type="Proteomes" id="UP000199537">
    <property type="component" value="Unassembled WGS sequence"/>
</dbReference>
<feature type="domain" description="Mce/MlaD" evidence="2">
    <location>
        <begin position="36"/>
        <end position="114"/>
    </location>
</feature>
<dbReference type="Pfam" id="PF02470">
    <property type="entry name" value="MlaD"/>
    <property type="match status" value="1"/>
</dbReference>
<dbReference type="EMBL" id="FPCJ01000001">
    <property type="protein sequence ID" value="SFV34079.1"/>
    <property type="molecule type" value="Genomic_DNA"/>
</dbReference>
<evidence type="ECO:0000313" key="3">
    <source>
        <dbReference type="EMBL" id="SFV34079.1"/>
    </source>
</evidence>
<feature type="transmembrane region" description="Helical" evidence="1">
    <location>
        <begin position="9"/>
        <end position="27"/>
    </location>
</feature>
<evidence type="ECO:0000313" key="4">
    <source>
        <dbReference type="Proteomes" id="UP000199537"/>
    </source>
</evidence>
<accession>A0A1I7NHF2</accession>
<evidence type="ECO:0000256" key="1">
    <source>
        <dbReference type="SAM" id="Phobius"/>
    </source>
</evidence>
<keyword evidence="1" id="KW-1133">Transmembrane helix</keyword>
<dbReference type="PANTHER" id="PTHR33371:SF4">
    <property type="entry name" value="INTERMEMBRANE PHOSPHOLIPID TRANSPORT SYSTEM BINDING PROTEIN MLAD"/>
    <property type="match status" value="1"/>
</dbReference>
<keyword evidence="1" id="KW-0812">Transmembrane</keyword>
<keyword evidence="1" id="KW-0472">Membrane</keyword>
<gene>
    <name evidence="3" type="ORF">SAMN05660895_1897</name>
</gene>
<reference evidence="4" key="1">
    <citation type="submission" date="2016-10" db="EMBL/GenBank/DDBJ databases">
        <authorList>
            <person name="Varghese N."/>
            <person name="Submissions S."/>
        </authorList>
    </citation>
    <scope>NUCLEOTIDE SEQUENCE [LARGE SCALE GENOMIC DNA]</scope>
    <source>
        <strain evidence="4">DSM 14807</strain>
    </source>
</reference>